<reference evidence="1 2" key="1">
    <citation type="journal article" date="2013" name="J. Virol.">
        <title>Insights into head-tailed viruses infecting extremely halophilic archaea.</title>
        <authorList>
            <person name="Pietila M.K."/>
            <person name="Laurinmaki P."/>
            <person name="Russell D.A."/>
            <person name="Ko C.C."/>
            <person name="Jacobs-Sera D."/>
            <person name="Butcher S.J."/>
            <person name="Bamford D.H."/>
            <person name="Hendrix R.W."/>
        </authorList>
    </citation>
    <scope>NUCLEOTIDE SEQUENCE [LARGE SCALE GENOMIC DNA]</scope>
</reference>
<proteinExistence type="predicted"/>
<dbReference type="Proteomes" id="UP000011137">
    <property type="component" value="Segment"/>
</dbReference>
<dbReference type="InterPro" id="IPR055985">
    <property type="entry name" value="DUF7563"/>
</dbReference>
<accession>L7TJ53</accession>
<dbReference type="Pfam" id="PF24444">
    <property type="entry name" value="DUF7563"/>
    <property type="match status" value="1"/>
</dbReference>
<dbReference type="GeneID" id="14477289"/>
<name>L7TJ53_9CAUD</name>
<evidence type="ECO:0000313" key="2">
    <source>
        <dbReference type="Proteomes" id="UP000011137"/>
    </source>
</evidence>
<dbReference type="RefSeq" id="YP_007378954.1">
    <property type="nucleotide sequence ID" value="NC_020158.1"/>
</dbReference>
<protein>
    <recommendedName>
        <fullName evidence="3">Small CPxCG-related zinc finger protein</fullName>
    </recommendedName>
</protein>
<dbReference type="OrthoDB" id="28028at10239"/>
<evidence type="ECO:0000313" key="1">
    <source>
        <dbReference type="EMBL" id="AGC34418.1"/>
    </source>
</evidence>
<dbReference type="EMBL" id="KC117377">
    <property type="protein sequence ID" value="AGC34418.1"/>
    <property type="molecule type" value="Genomic_DNA"/>
</dbReference>
<sequence length="50" mass="5027">MPECQGCDGHVSAEFARVMGDNDGVVHACPDCSTNTVGEEAGGLSTSDGI</sequence>
<keyword evidence="2" id="KW-1185">Reference proteome</keyword>
<dbReference type="KEGG" id="vg:14477289"/>
<organism evidence="1 2">
    <name type="scientific">Haloarcula vallismortis tailed virus 1</name>
    <dbReference type="NCBI Taxonomy" id="1262528"/>
    <lineage>
        <taxon>Viruses</taxon>
        <taxon>Duplodnaviria</taxon>
        <taxon>Heunggongvirae</taxon>
        <taxon>Uroviricota</taxon>
        <taxon>Caudoviricetes</taxon>
        <taxon>Thumleimavirales</taxon>
        <taxon>Druskaviridae</taxon>
        <taxon>Tredecimvirus</taxon>
        <taxon>Tredecimvirus thailandense</taxon>
        <taxon>Tredecimvirus HVTV1</taxon>
    </lineage>
</organism>
<evidence type="ECO:0008006" key="3">
    <source>
        <dbReference type="Google" id="ProtNLM"/>
    </source>
</evidence>
<gene>
    <name evidence="1" type="primary">48</name>
    <name evidence="1" type="ORF">HVTV1_48</name>
</gene>